<dbReference type="InterPro" id="IPR011009">
    <property type="entry name" value="Kinase-like_dom_sf"/>
</dbReference>
<dbReference type="GO" id="GO:0004674">
    <property type="term" value="F:protein serine/threonine kinase activity"/>
    <property type="evidence" value="ECO:0007669"/>
    <property type="project" value="TreeGrafter"/>
</dbReference>
<dbReference type="GO" id="GO:0005524">
    <property type="term" value="F:ATP binding"/>
    <property type="evidence" value="ECO:0007669"/>
    <property type="project" value="UniProtKB-KW"/>
</dbReference>
<feature type="compositionally biased region" description="Basic residues" evidence="5">
    <location>
        <begin position="9"/>
        <end position="20"/>
    </location>
</feature>
<evidence type="ECO:0000313" key="6">
    <source>
        <dbReference type="EMBL" id="CAB4018608.1"/>
    </source>
</evidence>
<evidence type="ECO:0000256" key="4">
    <source>
        <dbReference type="ARBA" id="ARBA00022840"/>
    </source>
</evidence>
<dbReference type="OrthoDB" id="5974690at2759"/>
<protein>
    <submittedName>
        <fullName evidence="6">Probable serine threonine- kinase DDB_G0271538</fullName>
    </submittedName>
</protein>
<evidence type="ECO:0000313" key="7">
    <source>
        <dbReference type="Proteomes" id="UP001152795"/>
    </source>
</evidence>
<sequence>MAPTQEQKRRMRNDRKKRKKYEIREKRKAKQVAGLNLKFEAALRAVNDEATRNKDLASKYYSLWKRCAKQKKEIAQLLDKTCKRKSYVDIGAHEKSMSTYVFSQVLPEELEDVNQILGAGTFGECHLKQYLRLGIRVVEKKLVESDLKLLYDEAYYMQLFSHRCVPHLIGIQTQIKPYSLIMEFLGHGVESMTVHRLLFDAVFSEQKSRMLLPNWFRVCYDIADALHYIHEKEYLHCDLKSNNVLVCNQKGYLIDFGKVCKVRNPRAKKYKTVYPHIAPEVLNGHPVSKASDVFSYGKILKIIGEQLRNKELLSMGDKASESLPSRRPSLLGILTALQPSMAKNY</sequence>
<evidence type="ECO:0000256" key="2">
    <source>
        <dbReference type="ARBA" id="ARBA00022741"/>
    </source>
</evidence>
<proteinExistence type="predicted"/>
<keyword evidence="3 6" id="KW-0418">Kinase</keyword>
<dbReference type="SMART" id="SM00220">
    <property type="entry name" value="S_TKc"/>
    <property type="match status" value="1"/>
</dbReference>
<organism evidence="6 7">
    <name type="scientific">Paramuricea clavata</name>
    <name type="common">Red gorgonian</name>
    <name type="synonym">Violescent sea-whip</name>
    <dbReference type="NCBI Taxonomy" id="317549"/>
    <lineage>
        <taxon>Eukaryota</taxon>
        <taxon>Metazoa</taxon>
        <taxon>Cnidaria</taxon>
        <taxon>Anthozoa</taxon>
        <taxon>Octocorallia</taxon>
        <taxon>Malacalcyonacea</taxon>
        <taxon>Plexauridae</taxon>
        <taxon>Paramuricea</taxon>
    </lineage>
</organism>
<dbReference type="Gene3D" id="3.30.200.20">
    <property type="entry name" value="Phosphorylase Kinase, domain 1"/>
    <property type="match status" value="1"/>
</dbReference>
<comment type="caution">
    <text evidence="6">The sequence shown here is derived from an EMBL/GenBank/DDBJ whole genome shotgun (WGS) entry which is preliminary data.</text>
</comment>
<reference evidence="6" key="1">
    <citation type="submission" date="2020-04" db="EMBL/GenBank/DDBJ databases">
        <authorList>
            <person name="Alioto T."/>
            <person name="Alioto T."/>
            <person name="Gomez Garrido J."/>
        </authorList>
    </citation>
    <scope>NUCLEOTIDE SEQUENCE</scope>
    <source>
        <strain evidence="6">A484AB</strain>
    </source>
</reference>
<dbReference type="PROSITE" id="PS50011">
    <property type="entry name" value="PROTEIN_KINASE_DOM"/>
    <property type="match status" value="1"/>
</dbReference>
<dbReference type="InterPro" id="IPR000719">
    <property type="entry name" value="Prot_kinase_dom"/>
</dbReference>
<dbReference type="AlphaFoldDB" id="A0A6S7KDU7"/>
<accession>A0A6S7KDU7</accession>
<dbReference type="Pfam" id="PF00069">
    <property type="entry name" value="Pkinase"/>
    <property type="match status" value="1"/>
</dbReference>
<dbReference type="PROSITE" id="PS00108">
    <property type="entry name" value="PROTEIN_KINASE_ST"/>
    <property type="match status" value="1"/>
</dbReference>
<dbReference type="PANTHER" id="PTHR44329:SF288">
    <property type="entry name" value="MITOGEN-ACTIVATED PROTEIN KINASE KINASE KINASE 20"/>
    <property type="match status" value="1"/>
</dbReference>
<dbReference type="EMBL" id="CACRXK020010084">
    <property type="protein sequence ID" value="CAB4018608.1"/>
    <property type="molecule type" value="Genomic_DNA"/>
</dbReference>
<gene>
    <name evidence="6" type="ORF">PACLA_8A060721</name>
</gene>
<keyword evidence="7" id="KW-1185">Reference proteome</keyword>
<keyword evidence="4" id="KW-0067">ATP-binding</keyword>
<evidence type="ECO:0000256" key="5">
    <source>
        <dbReference type="SAM" id="MobiDB-lite"/>
    </source>
</evidence>
<dbReference type="CDD" id="cd00180">
    <property type="entry name" value="PKc"/>
    <property type="match status" value="1"/>
</dbReference>
<dbReference type="PANTHER" id="PTHR44329">
    <property type="entry name" value="SERINE/THREONINE-PROTEIN KINASE TNNI3K-RELATED"/>
    <property type="match status" value="1"/>
</dbReference>
<evidence type="ECO:0000256" key="3">
    <source>
        <dbReference type="ARBA" id="ARBA00022777"/>
    </source>
</evidence>
<keyword evidence="1" id="KW-0808">Transferase</keyword>
<name>A0A6S7KDU7_PARCT</name>
<dbReference type="Gene3D" id="1.10.510.10">
    <property type="entry name" value="Transferase(Phosphotransferase) domain 1"/>
    <property type="match status" value="1"/>
</dbReference>
<dbReference type="InterPro" id="IPR008271">
    <property type="entry name" value="Ser/Thr_kinase_AS"/>
</dbReference>
<dbReference type="SUPFAM" id="SSF56112">
    <property type="entry name" value="Protein kinase-like (PK-like)"/>
    <property type="match status" value="1"/>
</dbReference>
<keyword evidence="2" id="KW-0547">Nucleotide-binding</keyword>
<feature type="region of interest" description="Disordered" evidence="5">
    <location>
        <begin position="1"/>
        <end position="20"/>
    </location>
</feature>
<evidence type="ECO:0000256" key="1">
    <source>
        <dbReference type="ARBA" id="ARBA00022679"/>
    </source>
</evidence>
<dbReference type="Proteomes" id="UP001152795">
    <property type="component" value="Unassembled WGS sequence"/>
</dbReference>
<dbReference type="InterPro" id="IPR051681">
    <property type="entry name" value="Ser/Thr_Kinases-Pseudokinases"/>
</dbReference>